<comment type="caution">
    <text evidence="1">The sequence shown here is derived from an EMBL/GenBank/DDBJ whole genome shotgun (WGS) entry which is preliminary data.</text>
</comment>
<evidence type="ECO:0000313" key="2">
    <source>
        <dbReference type="Proteomes" id="UP000789342"/>
    </source>
</evidence>
<gene>
    <name evidence="1" type="ORF">AMORRO_LOCUS9877</name>
</gene>
<reference evidence="1" key="1">
    <citation type="submission" date="2021-06" db="EMBL/GenBank/DDBJ databases">
        <authorList>
            <person name="Kallberg Y."/>
            <person name="Tangrot J."/>
            <person name="Rosling A."/>
        </authorList>
    </citation>
    <scope>NUCLEOTIDE SEQUENCE</scope>
    <source>
        <strain evidence="1">CL551</strain>
    </source>
</reference>
<sequence length="63" mass="6927">LQILIPLSISHDGYEDDKGRTYLTSILSRSDAINGFENSLNMSNDSSMTIIIAEDTYMPSSPS</sequence>
<evidence type="ECO:0000313" key="1">
    <source>
        <dbReference type="EMBL" id="CAG8649120.1"/>
    </source>
</evidence>
<proteinExistence type="predicted"/>
<organism evidence="1 2">
    <name type="scientific">Acaulospora morrowiae</name>
    <dbReference type="NCBI Taxonomy" id="94023"/>
    <lineage>
        <taxon>Eukaryota</taxon>
        <taxon>Fungi</taxon>
        <taxon>Fungi incertae sedis</taxon>
        <taxon>Mucoromycota</taxon>
        <taxon>Glomeromycotina</taxon>
        <taxon>Glomeromycetes</taxon>
        <taxon>Diversisporales</taxon>
        <taxon>Acaulosporaceae</taxon>
        <taxon>Acaulospora</taxon>
    </lineage>
</organism>
<dbReference type="Proteomes" id="UP000789342">
    <property type="component" value="Unassembled WGS sequence"/>
</dbReference>
<name>A0A9N9DQC2_9GLOM</name>
<protein>
    <submittedName>
        <fullName evidence="1">1352_t:CDS:1</fullName>
    </submittedName>
</protein>
<accession>A0A9N9DQC2</accession>
<dbReference type="AlphaFoldDB" id="A0A9N9DQC2"/>
<dbReference type="EMBL" id="CAJVPV010010217">
    <property type="protein sequence ID" value="CAG8649120.1"/>
    <property type="molecule type" value="Genomic_DNA"/>
</dbReference>
<feature type="non-terminal residue" evidence="1">
    <location>
        <position position="1"/>
    </location>
</feature>
<keyword evidence="2" id="KW-1185">Reference proteome</keyword>